<protein>
    <submittedName>
        <fullName evidence="9">Iron ABC transporter permease</fullName>
    </submittedName>
</protein>
<feature type="transmembrane region" description="Helical" evidence="8">
    <location>
        <begin position="307"/>
        <end position="328"/>
    </location>
</feature>
<dbReference type="EMBL" id="JBBPCC010000013">
    <property type="protein sequence ID" value="MEK8130123.1"/>
    <property type="molecule type" value="Genomic_DNA"/>
</dbReference>
<comment type="subcellular location">
    <subcellularLocation>
        <location evidence="1">Cell membrane</location>
        <topology evidence="1">Multi-pass membrane protein</topology>
    </subcellularLocation>
</comment>
<dbReference type="InterPro" id="IPR037294">
    <property type="entry name" value="ABC_BtuC-like"/>
</dbReference>
<feature type="transmembrane region" description="Helical" evidence="8">
    <location>
        <begin position="12"/>
        <end position="31"/>
    </location>
</feature>
<feature type="transmembrane region" description="Helical" evidence="8">
    <location>
        <begin position="278"/>
        <end position="295"/>
    </location>
</feature>
<comment type="similarity">
    <text evidence="2">Belongs to the binding-protein-dependent transport system permease family. FecCD subfamily.</text>
</comment>
<evidence type="ECO:0000256" key="3">
    <source>
        <dbReference type="ARBA" id="ARBA00022448"/>
    </source>
</evidence>
<evidence type="ECO:0000256" key="1">
    <source>
        <dbReference type="ARBA" id="ARBA00004651"/>
    </source>
</evidence>
<dbReference type="SUPFAM" id="SSF81345">
    <property type="entry name" value="ABC transporter involved in vitamin B12 uptake, BtuC"/>
    <property type="match status" value="1"/>
</dbReference>
<evidence type="ECO:0000256" key="8">
    <source>
        <dbReference type="SAM" id="Phobius"/>
    </source>
</evidence>
<keyword evidence="7 8" id="KW-0472">Membrane</keyword>
<keyword evidence="10" id="KW-1185">Reference proteome</keyword>
<comment type="caution">
    <text evidence="9">The sequence shown here is derived from an EMBL/GenBank/DDBJ whole genome shotgun (WGS) entry which is preliminary data.</text>
</comment>
<evidence type="ECO:0000313" key="9">
    <source>
        <dbReference type="EMBL" id="MEK8130123.1"/>
    </source>
</evidence>
<evidence type="ECO:0000256" key="4">
    <source>
        <dbReference type="ARBA" id="ARBA00022475"/>
    </source>
</evidence>
<dbReference type="InterPro" id="IPR000522">
    <property type="entry name" value="ABC_transptr_permease_BtuC"/>
</dbReference>
<feature type="transmembrane region" description="Helical" evidence="8">
    <location>
        <begin position="240"/>
        <end position="266"/>
    </location>
</feature>
<feature type="transmembrane region" description="Helical" evidence="8">
    <location>
        <begin position="119"/>
        <end position="139"/>
    </location>
</feature>
<dbReference type="Pfam" id="PF01032">
    <property type="entry name" value="FecCD"/>
    <property type="match status" value="1"/>
</dbReference>
<proteinExistence type="inferred from homology"/>
<keyword evidence="4" id="KW-1003">Cell membrane</keyword>
<dbReference type="Proteomes" id="UP001469365">
    <property type="component" value="Unassembled WGS sequence"/>
</dbReference>
<dbReference type="PANTHER" id="PTHR30472">
    <property type="entry name" value="FERRIC ENTEROBACTIN TRANSPORT SYSTEM PERMEASE PROTEIN"/>
    <property type="match status" value="1"/>
</dbReference>
<gene>
    <name evidence="9" type="ORF">WMW72_19645</name>
</gene>
<keyword evidence="3" id="KW-0813">Transport</keyword>
<dbReference type="CDD" id="cd06550">
    <property type="entry name" value="TM_ABC_iron-siderophores_like"/>
    <property type="match status" value="1"/>
</dbReference>
<accession>A0ABU9DQT7</accession>
<evidence type="ECO:0000256" key="7">
    <source>
        <dbReference type="ARBA" id="ARBA00023136"/>
    </source>
</evidence>
<sequence length="333" mass="34598">MKPGRNRKRWLIWLVMLGAANAALLVLNLMLGERNIPMPDTVATLLGMSSGEYRFTVMNLRLPRAIGALLTGCALALSGVILQAITGNPLASPGVMGLNAGAAAAAVAVIVLVPSLPAAALPFAAFAGALLAASLIYTLSWRRGSSPARMLLVGIGISAMAGAAITYLMTIGGIFRVTQASTWMAGSLYGRSWDQVLPLLPWIVVLFPLALRMASSLDAFQLGDAGAIGLGVPLERSRGLLILISVGLAGAAVSVAGTVSFIGLMAPHLARRLVGNRSFRLLPAAGLMGGALLLLSDLLGRTAFAPYEIPVGLITALIGAPFMIYLLLRRKPL</sequence>
<feature type="transmembrane region" description="Helical" evidence="8">
    <location>
        <begin position="94"/>
        <end position="113"/>
    </location>
</feature>
<keyword evidence="5 8" id="KW-0812">Transmembrane</keyword>
<feature type="transmembrane region" description="Helical" evidence="8">
    <location>
        <begin position="195"/>
        <end position="211"/>
    </location>
</feature>
<reference evidence="9 10" key="1">
    <citation type="submission" date="2024-04" db="EMBL/GenBank/DDBJ databases">
        <title>draft genome sequnece of Paenibacillus filicis.</title>
        <authorList>
            <person name="Kim D.-U."/>
        </authorList>
    </citation>
    <scope>NUCLEOTIDE SEQUENCE [LARGE SCALE GENOMIC DNA]</scope>
    <source>
        <strain evidence="9 10">KACC14197</strain>
    </source>
</reference>
<evidence type="ECO:0000256" key="5">
    <source>
        <dbReference type="ARBA" id="ARBA00022692"/>
    </source>
</evidence>
<organism evidence="9 10">
    <name type="scientific">Paenibacillus filicis</name>
    <dbReference type="NCBI Taxonomy" id="669464"/>
    <lineage>
        <taxon>Bacteria</taxon>
        <taxon>Bacillati</taxon>
        <taxon>Bacillota</taxon>
        <taxon>Bacilli</taxon>
        <taxon>Bacillales</taxon>
        <taxon>Paenibacillaceae</taxon>
        <taxon>Paenibacillus</taxon>
    </lineage>
</organism>
<name>A0ABU9DQT7_9BACL</name>
<dbReference type="RefSeq" id="WP_341417250.1">
    <property type="nucleotide sequence ID" value="NZ_JBBPCC010000013.1"/>
</dbReference>
<keyword evidence="6 8" id="KW-1133">Transmembrane helix</keyword>
<evidence type="ECO:0000313" key="10">
    <source>
        <dbReference type="Proteomes" id="UP001469365"/>
    </source>
</evidence>
<dbReference type="PANTHER" id="PTHR30472:SF24">
    <property type="entry name" value="FERRIC ENTEROBACTIN TRANSPORT SYSTEM PERMEASE PROTEIN FEPG"/>
    <property type="match status" value="1"/>
</dbReference>
<evidence type="ECO:0000256" key="6">
    <source>
        <dbReference type="ARBA" id="ARBA00022989"/>
    </source>
</evidence>
<evidence type="ECO:0000256" key="2">
    <source>
        <dbReference type="ARBA" id="ARBA00007935"/>
    </source>
</evidence>
<feature type="transmembrane region" description="Helical" evidence="8">
    <location>
        <begin position="62"/>
        <end position="82"/>
    </location>
</feature>
<feature type="transmembrane region" description="Helical" evidence="8">
    <location>
        <begin position="151"/>
        <end position="175"/>
    </location>
</feature>
<dbReference type="Gene3D" id="1.10.3470.10">
    <property type="entry name" value="ABC transporter involved in vitamin B12 uptake, BtuC"/>
    <property type="match status" value="1"/>
</dbReference>